<evidence type="ECO:0000259" key="8">
    <source>
        <dbReference type="PROSITE" id="PS50878"/>
    </source>
</evidence>
<keyword evidence="7" id="KW-0695">RNA-directed DNA polymerase</keyword>
<dbReference type="InterPro" id="IPR000477">
    <property type="entry name" value="RT_dom"/>
</dbReference>
<keyword evidence="4" id="KW-0540">Nuclease</keyword>
<dbReference type="CDD" id="cd01647">
    <property type="entry name" value="RT_LTR"/>
    <property type="match status" value="1"/>
</dbReference>
<dbReference type="InterPro" id="IPR053134">
    <property type="entry name" value="RNA-dir_DNA_polymerase"/>
</dbReference>
<dbReference type="Pfam" id="PF00078">
    <property type="entry name" value="RVT_1"/>
    <property type="match status" value="1"/>
</dbReference>
<dbReference type="GO" id="GO:0006508">
    <property type="term" value="P:proteolysis"/>
    <property type="evidence" value="ECO:0007669"/>
    <property type="project" value="UniProtKB-KW"/>
</dbReference>
<evidence type="ECO:0000256" key="2">
    <source>
        <dbReference type="ARBA" id="ARBA00022679"/>
    </source>
</evidence>
<dbReference type="EMBL" id="CAJOBJ010008065">
    <property type="protein sequence ID" value="CAF4102402.1"/>
    <property type="molecule type" value="Genomic_DNA"/>
</dbReference>
<evidence type="ECO:0000313" key="10">
    <source>
        <dbReference type="Proteomes" id="UP000681720"/>
    </source>
</evidence>
<name>A0A8S2QHC9_9BILA</name>
<evidence type="ECO:0000256" key="7">
    <source>
        <dbReference type="ARBA" id="ARBA00022918"/>
    </source>
</evidence>
<gene>
    <name evidence="9" type="ORF">GIL414_LOCUS17167</name>
</gene>
<feature type="domain" description="Reverse transcriptase" evidence="8">
    <location>
        <begin position="123"/>
        <end position="302"/>
    </location>
</feature>
<keyword evidence="5" id="KW-0255">Endonuclease</keyword>
<accession>A0A8S2QHC9</accession>
<dbReference type="PANTHER" id="PTHR24559:SF454">
    <property type="entry name" value="RIBONUCLEASE H"/>
    <property type="match status" value="1"/>
</dbReference>
<comment type="caution">
    <text evidence="9">The sequence shown here is derived from an EMBL/GenBank/DDBJ whole genome shotgun (WGS) entry which is preliminary data.</text>
</comment>
<dbReference type="Gene3D" id="3.30.70.270">
    <property type="match status" value="1"/>
</dbReference>
<dbReference type="AlphaFoldDB" id="A0A8S2QHC9"/>
<dbReference type="GO" id="GO:0004519">
    <property type="term" value="F:endonuclease activity"/>
    <property type="evidence" value="ECO:0007669"/>
    <property type="project" value="UniProtKB-KW"/>
</dbReference>
<dbReference type="InterPro" id="IPR043128">
    <property type="entry name" value="Rev_trsase/Diguanyl_cyclase"/>
</dbReference>
<evidence type="ECO:0000313" key="9">
    <source>
        <dbReference type="EMBL" id="CAF4102402.1"/>
    </source>
</evidence>
<dbReference type="SUPFAM" id="SSF56672">
    <property type="entry name" value="DNA/RNA polymerases"/>
    <property type="match status" value="1"/>
</dbReference>
<keyword evidence="2" id="KW-0808">Transferase</keyword>
<reference evidence="9" key="1">
    <citation type="submission" date="2021-02" db="EMBL/GenBank/DDBJ databases">
        <authorList>
            <person name="Nowell W R."/>
        </authorList>
    </citation>
    <scope>NUCLEOTIDE SEQUENCE</scope>
</reference>
<evidence type="ECO:0000256" key="1">
    <source>
        <dbReference type="ARBA" id="ARBA00022670"/>
    </source>
</evidence>
<dbReference type="PROSITE" id="PS50878">
    <property type="entry name" value="RT_POL"/>
    <property type="match status" value="1"/>
</dbReference>
<keyword evidence="1" id="KW-0645">Protease</keyword>
<proteinExistence type="predicted"/>
<sequence length="302" mass="34545">MLCIEISNFSHLSIDIHPQQKLAVMTLDDAHQLHSLEKIPHQPTTKETHIPDLSYSDLNENQKNQLTTLINRYPHVFTEQPGRTHMTKHTIELQPGKQPSNMQPYRLPPSKKAIVDKQLEEMLEAGQIVPSRSPWASPIVLSPKKDGSLRFCVDYQKLNASTIRTAYPMPRVDDTLDSLRAAQYISTLDLRSSYWQVEIDPDSRDKTAFITHRGLYEFLVMPFGFSNAPATFQLLMDIVLAGIKWQSCLVYIDDIIVFSPTFEQHIHDLSTVFDRLANAGLTLKASKCDFCRRELKYLGHLI</sequence>
<evidence type="ECO:0000256" key="4">
    <source>
        <dbReference type="ARBA" id="ARBA00022722"/>
    </source>
</evidence>
<dbReference type="InterPro" id="IPR043502">
    <property type="entry name" value="DNA/RNA_pol_sf"/>
</dbReference>
<feature type="non-terminal residue" evidence="9">
    <location>
        <position position="302"/>
    </location>
</feature>
<evidence type="ECO:0000256" key="6">
    <source>
        <dbReference type="ARBA" id="ARBA00022801"/>
    </source>
</evidence>
<keyword evidence="3" id="KW-0548">Nucleotidyltransferase</keyword>
<dbReference type="Proteomes" id="UP000681720">
    <property type="component" value="Unassembled WGS sequence"/>
</dbReference>
<dbReference type="FunFam" id="3.10.10.10:FF:000007">
    <property type="entry name" value="Retrovirus-related Pol polyprotein from transposon 17.6-like Protein"/>
    <property type="match status" value="1"/>
</dbReference>
<evidence type="ECO:0000256" key="5">
    <source>
        <dbReference type="ARBA" id="ARBA00022759"/>
    </source>
</evidence>
<dbReference type="GO" id="GO:0008233">
    <property type="term" value="F:peptidase activity"/>
    <property type="evidence" value="ECO:0007669"/>
    <property type="project" value="UniProtKB-KW"/>
</dbReference>
<dbReference type="PANTHER" id="PTHR24559">
    <property type="entry name" value="TRANSPOSON TY3-I GAG-POL POLYPROTEIN"/>
    <property type="match status" value="1"/>
</dbReference>
<dbReference type="Gene3D" id="3.10.10.10">
    <property type="entry name" value="HIV Type 1 Reverse Transcriptase, subunit A, domain 1"/>
    <property type="match status" value="1"/>
</dbReference>
<dbReference type="GO" id="GO:0003964">
    <property type="term" value="F:RNA-directed DNA polymerase activity"/>
    <property type="evidence" value="ECO:0007669"/>
    <property type="project" value="UniProtKB-KW"/>
</dbReference>
<keyword evidence="6" id="KW-0378">Hydrolase</keyword>
<evidence type="ECO:0000256" key="3">
    <source>
        <dbReference type="ARBA" id="ARBA00022695"/>
    </source>
</evidence>
<organism evidence="9 10">
    <name type="scientific">Rotaria magnacalcarata</name>
    <dbReference type="NCBI Taxonomy" id="392030"/>
    <lineage>
        <taxon>Eukaryota</taxon>
        <taxon>Metazoa</taxon>
        <taxon>Spiralia</taxon>
        <taxon>Gnathifera</taxon>
        <taxon>Rotifera</taxon>
        <taxon>Eurotatoria</taxon>
        <taxon>Bdelloidea</taxon>
        <taxon>Philodinida</taxon>
        <taxon>Philodinidae</taxon>
        <taxon>Rotaria</taxon>
    </lineage>
</organism>
<protein>
    <recommendedName>
        <fullName evidence="8">Reverse transcriptase domain-containing protein</fullName>
    </recommendedName>
</protein>